<dbReference type="GO" id="GO:0005509">
    <property type="term" value="F:calcium ion binding"/>
    <property type="evidence" value="ECO:0007669"/>
    <property type="project" value="InterPro"/>
</dbReference>
<dbReference type="PaxDb" id="2903-EOD23672"/>
<dbReference type="GO" id="GO:0005524">
    <property type="term" value="F:ATP binding"/>
    <property type="evidence" value="ECO:0007669"/>
    <property type="project" value="InterPro"/>
</dbReference>
<organism evidence="5 6">
    <name type="scientific">Emiliania huxleyi (strain CCMP1516)</name>
    <dbReference type="NCBI Taxonomy" id="280463"/>
    <lineage>
        <taxon>Eukaryota</taxon>
        <taxon>Haptista</taxon>
        <taxon>Haptophyta</taxon>
        <taxon>Prymnesiophyceae</taxon>
        <taxon>Isochrysidales</taxon>
        <taxon>Noelaerhabdaceae</taxon>
        <taxon>Emiliania</taxon>
    </lineage>
</organism>
<dbReference type="InterPro" id="IPR002048">
    <property type="entry name" value="EF_hand_dom"/>
</dbReference>
<proteinExistence type="predicted"/>
<name>A0A0D3JJI7_EMIH1</name>
<evidence type="ECO:0000313" key="5">
    <source>
        <dbReference type="EnsemblProtists" id="EOD23672"/>
    </source>
</evidence>
<dbReference type="Gene3D" id="1.10.238.10">
    <property type="entry name" value="EF-hand"/>
    <property type="match status" value="1"/>
</dbReference>
<dbReference type="InterPro" id="IPR011992">
    <property type="entry name" value="EF-hand-dom_pair"/>
</dbReference>
<dbReference type="SUPFAM" id="SSF47473">
    <property type="entry name" value="EF-hand"/>
    <property type="match status" value="1"/>
</dbReference>
<dbReference type="InterPro" id="IPR009080">
    <property type="entry name" value="tRNAsynth_Ia_anticodon-bd"/>
</dbReference>
<dbReference type="EnsemblProtists" id="EOD23672">
    <property type="protein sequence ID" value="EOD23672"/>
    <property type="gene ID" value="EMIHUDRAFT_444026"/>
</dbReference>
<dbReference type="CDD" id="cd00051">
    <property type="entry name" value="EFh"/>
    <property type="match status" value="1"/>
</dbReference>
<reference evidence="5" key="2">
    <citation type="submission" date="2024-10" db="UniProtKB">
        <authorList>
            <consortium name="EnsemblProtists"/>
        </authorList>
    </citation>
    <scope>IDENTIFICATION</scope>
</reference>
<dbReference type="Pfam" id="PF13499">
    <property type="entry name" value="EF-hand_7"/>
    <property type="match status" value="1"/>
</dbReference>
<dbReference type="GO" id="GO:0006418">
    <property type="term" value="P:tRNA aminoacylation for protein translation"/>
    <property type="evidence" value="ECO:0007669"/>
    <property type="project" value="InterPro"/>
</dbReference>
<dbReference type="SUPFAM" id="SSF47323">
    <property type="entry name" value="Anticodon-binding domain of a subclass of class I aminoacyl-tRNA synthetases"/>
    <property type="match status" value="1"/>
</dbReference>
<feature type="domain" description="EF-hand" evidence="4">
    <location>
        <begin position="214"/>
        <end position="249"/>
    </location>
</feature>
<evidence type="ECO:0000256" key="2">
    <source>
        <dbReference type="SAM" id="MobiDB-lite"/>
    </source>
</evidence>
<dbReference type="SMART" id="SM00054">
    <property type="entry name" value="EFh"/>
    <property type="match status" value="2"/>
</dbReference>
<protein>
    <recommendedName>
        <fullName evidence="4">EF-hand domain-containing protein</fullName>
    </recommendedName>
</protein>
<evidence type="ECO:0000259" key="4">
    <source>
        <dbReference type="PROSITE" id="PS50222"/>
    </source>
</evidence>
<dbReference type="Proteomes" id="UP000013827">
    <property type="component" value="Unassembled WGS sequence"/>
</dbReference>
<feature type="signal peptide" evidence="3">
    <location>
        <begin position="1"/>
        <end position="20"/>
    </location>
</feature>
<dbReference type="AlphaFoldDB" id="A0A0D3JJI7"/>
<accession>A0A0D3JJI7</accession>
<evidence type="ECO:0000256" key="3">
    <source>
        <dbReference type="SAM" id="SignalP"/>
    </source>
</evidence>
<keyword evidence="1" id="KW-0106">Calcium</keyword>
<evidence type="ECO:0000313" key="6">
    <source>
        <dbReference type="Proteomes" id="UP000013827"/>
    </source>
</evidence>
<reference evidence="6" key="1">
    <citation type="journal article" date="2013" name="Nature">
        <title>Pan genome of the phytoplankton Emiliania underpins its global distribution.</title>
        <authorList>
            <person name="Read B.A."/>
            <person name="Kegel J."/>
            <person name="Klute M.J."/>
            <person name="Kuo A."/>
            <person name="Lefebvre S.C."/>
            <person name="Maumus F."/>
            <person name="Mayer C."/>
            <person name="Miller J."/>
            <person name="Monier A."/>
            <person name="Salamov A."/>
            <person name="Young J."/>
            <person name="Aguilar M."/>
            <person name="Claverie J.M."/>
            <person name="Frickenhaus S."/>
            <person name="Gonzalez K."/>
            <person name="Herman E.K."/>
            <person name="Lin Y.C."/>
            <person name="Napier J."/>
            <person name="Ogata H."/>
            <person name="Sarno A.F."/>
            <person name="Shmutz J."/>
            <person name="Schroeder D."/>
            <person name="de Vargas C."/>
            <person name="Verret F."/>
            <person name="von Dassow P."/>
            <person name="Valentin K."/>
            <person name="Van de Peer Y."/>
            <person name="Wheeler G."/>
            <person name="Dacks J.B."/>
            <person name="Delwiche C.F."/>
            <person name="Dyhrman S.T."/>
            <person name="Glockner G."/>
            <person name="John U."/>
            <person name="Richards T."/>
            <person name="Worden A.Z."/>
            <person name="Zhang X."/>
            <person name="Grigoriev I.V."/>
            <person name="Allen A.E."/>
            <person name="Bidle K."/>
            <person name="Borodovsky M."/>
            <person name="Bowler C."/>
            <person name="Brownlee C."/>
            <person name="Cock J.M."/>
            <person name="Elias M."/>
            <person name="Gladyshev V.N."/>
            <person name="Groth M."/>
            <person name="Guda C."/>
            <person name="Hadaegh A."/>
            <person name="Iglesias-Rodriguez M.D."/>
            <person name="Jenkins J."/>
            <person name="Jones B.M."/>
            <person name="Lawson T."/>
            <person name="Leese F."/>
            <person name="Lindquist E."/>
            <person name="Lobanov A."/>
            <person name="Lomsadze A."/>
            <person name="Malik S.B."/>
            <person name="Marsh M.E."/>
            <person name="Mackinder L."/>
            <person name="Mock T."/>
            <person name="Mueller-Roeber B."/>
            <person name="Pagarete A."/>
            <person name="Parker M."/>
            <person name="Probert I."/>
            <person name="Quesneville H."/>
            <person name="Raines C."/>
            <person name="Rensing S.A."/>
            <person name="Riano-Pachon D.M."/>
            <person name="Richier S."/>
            <person name="Rokitta S."/>
            <person name="Shiraiwa Y."/>
            <person name="Soanes D.M."/>
            <person name="van der Giezen M."/>
            <person name="Wahlund T.M."/>
            <person name="Williams B."/>
            <person name="Wilson W."/>
            <person name="Wolfe G."/>
            <person name="Wurch L.L."/>
        </authorList>
    </citation>
    <scope>NUCLEOTIDE SEQUENCE</scope>
</reference>
<dbReference type="HOGENOM" id="CLU_974654_0_0_1"/>
<dbReference type="GO" id="GO:0004812">
    <property type="term" value="F:aminoacyl-tRNA ligase activity"/>
    <property type="evidence" value="ECO:0007669"/>
    <property type="project" value="InterPro"/>
</dbReference>
<keyword evidence="6" id="KW-1185">Reference proteome</keyword>
<feature type="chain" id="PRO_5044270222" description="EF-hand domain-containing protein" evidence="3">
    <location>
        <begin position="21"/>
        <end position="287"/>
    </location>
</feature>
<dbReference type="RefSeq" id="XP_005776101.1">
    <property type="nucleotide sequence ID" value="XM_005776044.1"/>
</dbReference>
<keyword evidence="3" id="KW-0732">Signal</keyword>
<dbReference type="KEGG" id="ehx:EMIHUDRAFT_444026"/>
<evidence type="ECO:0000256" key="1">
    <source>
        <dbReference type="ARBA" id="ARBA00022837"/>
    </source>
</evidence>
<feature type="domain" description="EF-hand" evidence="4">
    <location>
        <begin position="178"/>
        <end position="213"/>
    </location>
</feature>
<dbReference type="InterPro" id="IPR018247">
    <property type="entry name" value="EF_Hand_1_Ca_BS"/>
</dbReference>
<sequence>MRGGLIAATLLFRPAAHLLALRAAVRVEASVGSSAADEARTIVSLRVSARALADERQLFAEEQEPGGAAAVRAERAERGARAKRPRASKVPVYKPFGRIPADFDAATVERLIARRVQARLKRHYNEADRLQQRVLRLGVRLDDRRRTWSVQKGWARRRDAVAAADAASVRRQHELESEVEQRIRQLFSFWDADGSGRLDRSEFRLVLQVLDLPGSEEEHDATFDTWDSDASGDLDFAEVQAALRAYAASGGAGGDDDVPLELLSHEDFITRVTAMRVGFAPRATPPR</sequence>
<feature type="region of interest" description="Disordered" evidence="2">
    <location>
        <begin position="63"/>
        <end position="87"/>
    </location>
</feature>
<dbReference type="PROSITE" id="PS50222">
    <property type="entry name" value="EF_HAND_2"/>
    <property type="match status" value="2"/>
</dbReference>
<dbReference type="GeneID" id="17269216"/>
<dbReference type="STRING" id="2903.R1CM47"/>
<dbReference type="PROSITE" id="PS00018">
    <property type="entry name" value="EF_HAND_1"/>
    <property type="match status" value="2"/>
</dbReference>